<evidence type="ECO:0000256" key="1">
    <source>
        <dbReference type="ARBA" id="ARBA00023002"/>
    </source>
</evidence>
<comment type="caution">
    <text evidence="4">The sequence shown here is derived from an EMBL/GenBank/DDBJ whole genome shotgun (WGS) entry which is preliminary data.</text>
</comment>
<dbReference type="AlphaFoldDB" id="A0A4U2YJJ6"/>
<dbReference type="GO" id="GO:0071949">
    <property type="term" value="F:FAD binding"/>
    <property type="evidence" value="ECO:0007669"/>
    <property type="project" value="InterPro"/>
</dbReference>
<dbReference type="GO" id="GO:0019622">
    <property type="term" value="P:3-(3-hydroxy)phenylpropionate catabolic process"/>
    <property type="evidence" value="ECO:0007669"/>
    <property type="project" value="TreeGrafter"/>
</dbReference>
<evidence type="ECO:0000313" key="5">
    <source>
        <dbReference type="Proteomes" id="UP000307808"/>
    </source>
</evidence>
<dbReference type="PANTHER" id="PTHR43476:SF3">
    <property type="entry name" value="FAD-BINDING MONOOXYGENASE"/>
    <property type="match status" value="1"/>
</dbReference>
<dbReference type="InterPro" id="IPR036188">
    <property type="entry name" value="FAD/NAD-bd_sf"/>
</dbReference>
<evidence type="ECO:0000259" key="3">
    <source>
        <dbReference type="Pfam" id="PF01494"/>
    </source>
</evidence>
<dbReference type="Gene3D" id="3.30.70.2450">
    <property type="match status" value="1"/>
</dbReference>
<evidence type="ECO:0000256" key="2">
    <source>
        <dbReference type="SAM" id="MobiDB-lite"/>
    </source>
</evidence>
<dbReference type="EMBL" id="SZPY01000003">
    <property type="protein sequence ID" value="TKI61298.1"/>
    <property type="molecule type" value="Genomic_DNA"/>
</dbReference>
<dbReference type="SUPFAM" id="SSF51905">
    <property type="entry name" value="FAD/NAD(P)-binding domain"/>
    <property type="match status" value="1"/>
</dbReference>
<gene>
    <name evidence="4" type="ORF">FC770_10740</name>
</gene>
<dbReference type="GO" id="GO:0008688">
    <property type="term" value="F:3-(3-hydroxyphenyl)propionate hydroxylase activity"/>
    <property type="evidence" value="ECO:0007669"/>
    <property type="project" value="TreeGrafter"/>
</dbReference>
<dbReference type="Proteomes" id="UP000307808">
    <property type="component" value="Unassembled WGS sequence"/>
</dbReference>
<feature type="domain" description="FAD-binding" evidence="3">
    <location>
        <begin position="31"/>
        <end position="374"/>
    </location>
</feature>
<protein>
    <submittedName>
        <fullName evidence="4">Aromatic ring hydroxylase</fullName>
    </submittedName>
</protein>
<sequence>MTTYAPLPDSPYFQPTEHPATPLEGLTSSTLPVVVAGAGPVGMAVALGLAQRGIEVVVLEAATKVSFGSRAICISRHSLEVADRLGFGEAITDLALEWEGGRSFYRDREVMRFAMPNEAHTVRGPMVNVSQSEFEQVMVEAIVANPRIQLCWGAAVAGVTQLGDGTVEVQVTSSTGDTTLRTQWLVAADGGRSAVRDALGLRLQGQSYEGRYVIADIHWQSDLPAERMVWFDPPSNPGSTVIMHQQPHDIWRIDYQLAPDDDAEEETREERIRERIAAHLAWLGDERPWRLEWHGFYKARALALDSFLHDRVVFTGDAAHLVPIFGVRGLNSGMEDAETLVWMLASVIHGTADAALLATYSHERHDAWEQNIANAGKSTLVMTPGSYGHRTTRDAVLALATERGEFSHLINPRQSSATHARTSPLTVPLVAPASGLQPGDPVQDRRVRLRDGKQSSLNDVRSTGFGLYGFGLDAESLAAARELRTALSVQREWEYVTLVLDSAPTTLGAATTAEVVLDDAAAEVAHAWGARPGELFVVRPDGLLLARGQATDLHPVLDALATGQTAHLSTAEPSTADRAGATVVAEAACEQAPEQDPAEAAREAIWLALSDGLNSVAADDRDGFLTRLALLLGNSVGESGFAEAVAVAHSVR</sequence>
<organism evidence="4 5">
    <name type="scientific">Nocardioides jishulii</name>
    <dbReference type="NCBI Taxonomy" id="2575440"/>
    <lineage>
        <taxon>Bacteria</taxon>
        <taxon>Bacillati</taxon>
        <taxon>Actinomycetota</taxon>
        <taxon>Actinomycetes</taxon>
        <taxon>Propionibacteriales</taxon>
        <taxon>Nocardioidaceae</taxon>
        <taxon>Nocardioides</taxon>
    </lineage>
</organism>
<keyword evidence="5" id="KW-1185">Reference proteome</keyword>
<dbReference type="OrthoDB" id="3316391at2"/>
<keyword evidence="1" id="KW-0560">Oxidoreductase</keyword>
<dbReference type="Pfam" id="PF01494">
    <property type="entry name" value="FAD_binding_3"/>
    <property type="match status" value="1"/>
</dbReference>
<dbReference type="NCBIfam" id="NF006002">
    <property type="entry name" value="PRK08132.1"/>
    <property type="match status" value="1"/>
</dbReference>
<reference evidence="4 5" key="1">
    <citation type="submission" date="2019-04" db="EMBL/GenBank/DDBJ databases">
        <authorList>
            <person name="Dong K."/>
        </authorList>
    </citation>
    <scope>NUCLEOTIDE SEQUENCE [LARGE SCALE GENOMIC DNA]</scope>
    <source>
        <strain evidence="5">dk3543</strain>
    </source>
</reference>
<dbReference type="Gene3D" id="3.40.30.120">
    <property type="match status" value="1"/>
</dbReference>
<name>A0A4U2YJJ6_9ACTN</name>
<proteinExistence type="predicted"/>
<accession>A0A4U2YJJ6</accession>
<dbReference type="RefSeq" id="WP_137066137.1">
    <property type="nucleotide sequence ID" value="NZ_CP040748.1"/>
</dbReference>
<dbReference type="InterPro" id="IPR002938">
    <property type="entry name" value="FAD-bd"/>
</dbReference>
<dbReference type="Gene3D" id="3.50.50.60">
    <property type="entry name" value="FAD/NAD(P)-binding domain"/>
    <property type="match status" value="1"/>
</dbReference>
<dbReference type="InterPro" id="IPR050631">
    <property type="entry name" value="PheA/TfdB_FAD_monoxygenase"/>
</dbReference>
<evidence type="ECO:0000313" key="4">
    <source>
        <dbReference type="EMBL" id="TKI61298.1"/>
    </source>
</evidence>
<dbReference type="PANTHER" id="PTHR43476">
    <property type="entry name" value="3-(3-HYDROXY-PHENYL)PROPIONATE/3-HYDROXYCINNAMIC ACID HYDROXYLASE"/>
    <property type="match status" value="1"/>
</dbReference>
<feature type="region of interest" description="Disordered" evidence="2">
    <location>
        <begin position="1"/>
        <end position="21"/>
    </location>
</feature>
<dbReference type="PRINTS" id="PR00420">
    <property type="entry name" value="RNGMNOXGNASE"/>
</dbReference>